<dbReference type="OrthoDB" id="5595612at2759"/>
<accession>A0A0C3FZZ2</accession>
<evidence type="ECO:0000313" key="4">
    <source>
        <dbReference type="Proteomes" id="UP000054166"/>
    </source>
</evidence>
<keyword evidence="2" id="KW-1133">Transmembrane helix</keyword>
<dbReference type="AlphaFoldDB" id="A0A0C3FZZ2"/>
<keyword evidence="4" id="KW-1185">Reference proteome</keyword>
<gene>
    <name evidence="3" type="ORF">PILCRDRAFT_817334</name>
</gene>
<feature type="region of interest" description="Disordered" evidence="1">
    <location>
        <begin position="311"/>
        <end position="394"/>
    </location>
</feature>
<feature type="compositionally biased region" description="Polar residues" evidence="1">
    <location>
        <begin position="312"/>
        <end position="327"/>
    </location>
</feature>
<feature type="region of interest" description="Disordered" evidence="1">
    <location>
        <begin position="184"/>
        <end position="224"/>
    </location>
</feature>
<keyword evidence="2" id="KW-0472">Membrane</keyword>
<reference evidence="4" key="2">
    <citation type="submission" date="2015-01" db="EMBL/GenBank/DDBJ databases">
        <title>Evolutionary Origins and Diversification of the Mycorrhizal Mutualists.</title>
        <authorList>
            <consortium name="DOE Joint Genome Institute"/>
            <consortium name="Mycorrhizal Genomics Consortium"/>
            <person name="Kohler A."/>
            <person name="Kuo A."/>
            <person name="Nagy L.G."/>
            <person name="Floudas D."/>
            <person name="Copeland A."/>
            <person name="Barry K.W."/>
            <person name="Cichocki N."/>
            <person name="Veneault-Fourrey C."/>
            <person name="LaButti K."/>
            <person name="Lindquist E.A."/>
            <person name="Lipzen A."/>
            <person name="Lundell T."/>
            <person name="Morin E."/>
            <person name="Murat C."/>
            <person name="Riley R."/>
            <person name="Ohm R."/>
            <person name="Sun H."/>
            <person name="Tunlid A."/>
            <person name="Henrissat B."/>
            <person name="Grigoriev I.V."/>
            <person name="Hibbett D.S."/>
            <person name="Martin F."/>
        </authorList>
    </citation>
    <scope>NUCLEOTIDE SEQUENCE [LARGE SCALE GENOMIC DNA]</scope>
    <source>
        <strain evidence="4">F 1598</strain>
    </source>
</reference>
<dbReference type="Proteomes" id="UP000054166">
    <property type="component" value="Unassembled WGS sequence"/>
</dbReference>
<feature type="transmembrane region" description="Helical" evidence="2">
    <location>
        <begin position="567"/>
        <end position="591"/>
    </location>
</feature>
<keyword evidence="2" id="KW-0812">Transmembrane</keyword>
<name>A0A0C3FZZ2_PILCF</name>
<feature type="compositionally biased region" description="Polar residues" evidence="1">
    <location>
        <begin position="83"/>
        <end position="93"/>
    </location>
</feature>
<evidence type="ECO:0000313" key="3">
    <source>
        <dbReference type="EMBL" id="KIM85329.1"/>
    </source>
</evidence>
<dbReference type="InParanoid" id="A0A0C3FZZ2"/>
<reference evidence="3 4" key="1">
    <citation type="submission" date="2014-04" db="EMBL/GenBank/DDBJ databases">
        <authorList>
            <consortium name="DOE Joint Genome Institute"/>
            <person name="Kuo A."/>
            <person name="Tarkka M."/>
            <person name="Buscot F."/>
            <person name="Kohler A."/>
            <person name="Nagy L.G."/>
            <person name="Floudas D."/>
            <person name="Copeland A."/>
            <person name="Barry K.W."/>
            <person name="Cichocki N."/>
            <person name="Veneault-Fourrey C."/>
            <person name="LaButti K."/>
            <person name="Lindquist E.A."/>
            <person name="Lipzen A."/>
            <person name="Lundell T."/>
            <person name="Morin E."/>
            <person name="Murat C."/>
            <person name="Sun H."/>
            <person name="Tunlid A."/>
            <person name="Henrissat B."/>
            <person name="Grigoriev I.V."/>
            <person name="Hibbett D.S."/>
            <person name="Martin F."/>
            <person name="Nordberg H.P."/>
            <person name="Cantor M.N."/>
            <person name="Hua S.X."/>
        </authorList>
    </citation>
    <scope>NUCLEOTIDE SEQUENCE [LARGE SCALE GENOMIC DNA]</scope>
    <source>
        <strain evidence="3 4">F 1598</strain>
    </source>
</reference>
<sequence>MLHSEGQAQLRRAPSTGTNASGIAVSIMDAESLAHFPQPPDEIPLTPLLEHAPSPSRSAFGGTPPVTPSRKHFRIQPPGSDLSMPQRQGSQPGSWRGLQKSASNVSSGPRPAFAQYHNGPIPPVPPLKPVRRNDDVANTLHPLTNTDEWHEGSSKIIVGRAEERMLSTSFITGLLSSTEDIISSNEHPHASTSKNYPPSYTTNDGVSDISELTYPPPPGPIQRAPSEADLLEVSSPPRLHHHLNHSQSSQTPQSFLALDADGHSVAGSNETFDGNEPYGGSVIRTASTTRKLGARGASVVGFMPATLRRVSLTPSGPSSAAATTNSHLGKGHESISSIPSPDDEANAQRLTIPDFQAGPSSMLYSPAQRSSLGVRNSDLRGPGAQPKVRQSIQSTKTTKSFVSSFIRRFSTVPSTALRDSRSVKDTMIGWFRLKPLPPLPAHPDISIAAEAEHRKVEDRLPLPELVNRADVLQSMLEKGHHPHNSFISTLTLSKDRYDINQGVPIASAPWQRESNEGRGGTGAEVNITGFLSRTRKGDLGTAAREQGDAIPDSPKIKHMPLTKKKRMIAIGFIAAVILALMLGIGLGVGLAKKKHTHPNCPGNFTGNACNLDATCACTSSLPGQCDALAISVINLLPVLNAFFGANYTPNTLSTAVWQVQGAPSDNQCANQALLVDVAPALDSSKAPNRTQWAQSAMLWNLVQSQNMSALLDMQKFISKAPWNSLGETDGPVPDTSSKFSVLESGFVFDFAAQTVTQPSVSFVISGAPTSAQIAQVGSTASSALDRMYSFAQASSIQRQQAIIDYWRTTLLQKPEDYGRFISTISASPILLPFDATASPAGQAVSSLLTNSSSSPFPIPLACYPGLTSTQLNLLNSIETTVFDLSSASATSQFNTSCFADRPIYGVLDILRLRLPFLDSRTAVAKQGAVLTLDAAPRAILHSGEVLSALPGIPQAQNTSRSQQVDPRQYGTLNYLNHVMLNFLSSIPDVDVAIDLVDFVLTSPTAPPSNTTNLYLSLSSIPTLEVAMFGTINQSDVSYTVSSFSTPSGSLFFGSDQSLALRDWAINGTNTSVVWTQFAGSPEVVRDTSFTDSTFNSVWDPAYTYLHSTQQDVTVNVGNITTAFQVTGMFSP</sequence>
<feature type="compositionally biased region" description="Polar residues" evidence="1">
    <location>
        <begin position="358"/>
        <end position="374"/>
    </location>
</feature>
<dbReference type="HOGENOM" id="CLU_290699_0_0_1"/>
<evidence type="ECO:0000256" key="1">
    <source>
        <dbReference type="SAM" id="MobiDB-lite"/>
    </source>
</evidence>
<proteinExistence type="predicted"/>
<feature type="compositionally biased region" description="Polar residues" evidence="1">
    <location>
        <begin position="184"/>
        <end position="205"/>
    </location>
</feature>
<dbReference type="EMBL" id="KN832985">
    <property type="protein sequence ID" value="KIM85329.1"/>
    <property type="molecule type" value="Genomic_DNA"/>
</dbReference>
<organism evidence="3 4">
    <name type="scientific">Piloderma croceum (strain F 1598)</name>
    <dbReference type="NCBI Taxonomy" id="765440"/>
    <lineage>
        <taxon>Eukaryota</taxon>
        <taxon>Fungi</taxon>
        <taxon>Dikarya</taxon>
        <taxon>Basidiomycota</taxon>
        <taxon>Agaricomycotina</taxon>
        <taxon>Agaricomycetes</taxon>
        <taxon>Agaricomycetidae</taxon>
        <taxon>Atheliales</taxon>
        <taxon>Atheliaceae</taxon>
        <taxon>Piloderma</taxon>
    </lineage>
</organism>
<feature type="region of interest" description="Disordered" evidence="1">
    <location>
        <begin position="35"/>
        <end position="126"/>
    </location>
</feature>
<protein>
    <submittedName>
        <fullName evidence="3">Uncharacterized protein</fullName>
    </submittedName>
</protein>
<evidence type="ECO:0000256" key="2">
    <source>
        <dbReference type="SAM" id="Phobius"/>
    </source>
</evidence>
<dbReference type="STRING" id="765440.A0A0C3FZZ2"/>